<name>A0ABT0S583_9SPHN</name>
<dbReference type="EMBL" id="JAMGBB010000001">
    <property type="protein sequence ID" value="MCL6739538.1"/>
    <property type="molecule type" value="Genomic_DNA"/>
</dbReference>
<protein>
    <submittedName>
        <fullName evidence="3">SRPBCC family protein</fullName>
    </submittedName>
</protein>
<gene>
    <name evidence="3" type="ORF">LZ518_00075</name>
</gene>
<comment type="caution">
    <text evidence="3">The sequence shown here is derived from an EMBL/GenBank/DDBJ whole genome shotgun (WGS) entry which is preliminary data.</text>
</comment>
<evidence type="ECO:0000259" key="2">
    <source>
        <dbReference type="Pfam" id="PF08327"/>
    </source>
</evidence>
<dbReference type="Gene3D" id="3.30.530.20">
    <property type="match status" value="1"/>
</dbReference>
<dbReference type="Proteomes" id="UP001165383">
    <property type="component" value="Unassembled WGS sequence"/>
</dbReference>
<dbReference type="CDD" id="cd08899">
    <property type="entry name" value="SRPBCC_CalC_Aha1-like_6"/>
    <property type="match status" value="1"/>
</dbReference>
<evidence type="ECO:0000256" key="1">
    <source>
        <dbReference type="ARBA" id="ARBA00006817"/>
    </source>
</evidence>
<organism evidence="3 4">
    <name type="scientific">Sphingomonas brevis</name>
    <dbReference type="NCBI Taxonomy" id="2908206"/>
    <lineage>
        <taxon>Bacteria</taxon>
        <taxon>Pseudomonadati</taxon>
        <taxon>Pseudomonadota</taxon>
        <taxon>Alphaproteobacteria</taxon>
        <taxon>Sphingomonadales</taxon>
        <taxon>Sphingomonadaceae</taxon>
        <taxon>Sphingomonas</taxon>
    </lineage>
</organism>
<sequence length="177" mass="19960">MTELATSQEYGVLSAPATLTIERLLPGSIDRVWAYLTESDLRRQWLAAGTMEMRVGAPVELVWRNNELMDNPGTPPDGLDGRHEMQSEITELEPPHRLGFTFGNAGEVTFDLEPVGDMVRLTLTHRRLPDRTTILKVSAGWHAHFDVLAARLGGEEPPPFWDNWVALKAEYERRLQA</sequence>
<feature type="domain" description="Activator of Hsp90 ATPase homologue 1/2-like C-terminal" evidence="2">
    <location>
        <begin position="28"/>
        <end position="152"/>
    </location>
</feature>
<dbReference type="InterPro" id="IPR013538">
    <property type="entry name" value="ASHA1/2-like_C"/>
</dbReference>
<evidence type="ECO:0000313" key="4">
    <source>
        <dbReference type="Proteomes" id="UP001165383"/>
    </source>
</evidence>
<keyword evidence="4" id="KW-1185">Reference proteome</keyword>
<accession>A0ABT0S583</accession>
<proteinExistence type="inferred from homology"/>
<evidence type="ECO:0000313" key="3">
    <source>
        <dbReference type="EMBL" id="MCL6739538.1"/>
    </source>
</evidence>
<dbReference type="InterPro" id="IPR023393">
    <property type="entry name" value="START-like_dom_sf"/>
</dbReference>
<comment type="similarity">
    <text evidence="1">Belongs to the AHA1 family.</text>
</comment>
<dbReference type="Pfam" id="PF08327">
    <property type="entry name" value="AHSA1"/>
    <property type="match status" value="1"/>
</dbReference>
<dbReference type="RefSeq" id="WP_249914022.1">
    <property type="nucleotide sequence ID" value="NZ_JAMGBB010000001.1"/>
</dbReference>
<reference evidence="3" key="1">
    <citation type="submission" date="2022-05" db="EMBL/GenBank/DDBJ databases">
        <authorList>
            <person name="Jo J.-H."/>
            <person name="Im W.-T."/>
        </authorList>
    </citation>
    <scope>NUCLEOTIDE SEQUENCE</scope>
    <source>
        <strain evidence="3">RB56-2</strain>
    </source>
</reference>
<dbReference type="SUPFAM" id="SSF55961">
    <property type="entry name" value="Bet v1-like"/>
    <property type="match status" value="1"/>
</dbReference>